<sequence length="322" mass="34706">MKRTLFVASNRLGDAVLTTGVLHYLLETEPEAAVTVVCGDIPKSIFEGISGVERVIGVRKRRFSLHWPEVAISLGPVFWHRIVDFRGSLLGFLPGRHRHVWRGGKDDIHKVVANARLIGVDTPLPPRITPTAAQIDAAGKWLGPAIDRPPILALAPTANFYQKQWHFENYIRLAQKLTEAGGIMAGARVAVFGAPGEEAQAMPVVKALARNQVIDLVGKTSPMEAATVLSQCTLFVGNDSGLMHSAVAVGIPTVALFGIGKPAVYGPWGDRSLCLKSTPPGTAIIRPENGRGDGEDEPLPFSQVLRETESFYKRISAPESGS</sequence>
<gene>
    <name evidence="3" type="ORF">GQF03_13740</name>
</gene>
<protein>
    <submittedName>
        <fullName evidence="3">Glycosyltransferase family 9 protein</fullName>
    </submittedName>
</protein>
<proteinExistence type="predicted"/>
<evidence type="ECO:0000313" key="3">
    <source>
        <dbReference type="EMBL" id="MZR23395.1"/>
    </source>
</evidence>
<evidence type="ECO:0000313" key="4">
    <source>
        <dbReference type="Proteomes" id="UP000445696"/>
    </source>
</evidence>
<reference evidence="3 4" key="1">
    <citation type="journal article" date="2014" name="Int. J. Syst. Evol. Microbiol.">
        <title>Sneathiella chungangensis sp. nov., isolated from a marine sand, and emended description of the genus Sneathiella.</title>
        <authorList>
            <person name="Siamphan C."/>
            <person name="Kim H."/>
            <person name="Lee J.S."/>
            <person name="Kim W."/>
        </authorList>
    </citation>
    <scope>NUCLEOTIDE SEQUENCE [LARGE SCALE GENOMIC DNA]</scope>
    <source>
        <strain evidence="3 4">KCTC 32476</strain>
    </source>
</reference>
<dbReference type="CDD" id="cd03789">
    <property type="entry name" value="GT9_LPS_heptosyltransferase"/>
    <property type="match status" value="1"/>
</dbReference>
<evidence type="ECO:0000256" key="2">
    <source>
        <dbReference type="ARBA" id="ARBA00022679"/>
    </source>
</evidence>
<dbReference type="OrthoDB" id="9797795at2"/>
<dbReference type="AlphaFoldDB" id="A0A845MIA7"/>
<keyword evidence="2 3" id="KW-0808">Transferase</keyword>
<dbReference type="RefSeq" id="WP_161339870.1">
    <property type="nucleotide sequence ID" value="NZ_JBHSDG010000003.1"/>
</dbReference>
<dbReference type="InterPro" id="IPR002201">
    <property type="entry name" value="Glyco_trans_9"/>
</dbReference>
<comment type="caution">
    <text evidence="3">The sequence shown here is derived from an EMBL/GenBank/DDBJ whole genome shotgun (WGS) entry which is preliminary data.</text>
</comment>
<dbReference type="GO" id="GO:0009244">
    <property type="term" value="P:lipopolysaccharide core region biosynthetic process"/>
    <property type="evidence" value="ECO:0007669"/>
    <property type="project" value="TreeGrafter"/>
</dbReference>
<dbReference type="PANTHER" id="PTHR30160">
    <property type="entry name" value="TETRAACYLDISACCHARIDE 4'-KINASE-RELATED"/>
    <property type="match status" value="1"/>
</dbReference>
<dbReference type="GO" id="GO:0005829">
    <property type="term" value="C:cytosol"/>
    <property type="evidence" value="ECO:0007669"/>
    <property type="project" value="TreeGrafter"/>
</dbReference>
<keyword evidence="4" id="KW-1185">Reference proteome</keyword>
<dbReference type="SUPFAM" id="SSF53756">
    <property type="entry name" value="UDP-Glycosyltransferase/glycogen phosphorylase"/>
    <property type="match status" value="1"/>
</dbReference>
<keyword evidence="1" id="KW-0328">Glycosyltransferase</keyword>
<name>A0A845MIA7_9PROT</name>
<organism evidence="3 4">
    <name type="scientific">Sneathiella chungangensis</name>
    <dbReference type="NCBI Taxonomy" id="1418234"/>
    <lineage>
        <taxon>Bacteria</taxon>
        <taxon>Pseudomonadati</taxon>
        <taxon>Pseudomonadota</taxon>
        <taxon>Alphaproteobacteria</taxon>
        <taxon>Sneathiellales</taxon>
        <taxon>Sneathiellaceae</taxon>
        <taxon>Sneathiella</taxon>
    </lineage>
</organism>
<dbReference type="Proteomes" id="UP000445696">
    <property type="component" value="Unassembled WGS sequence"/>
</dbReference>
<dbReference type="GO" id="GO:0008713">
    <property type="term" value="F:ADP-heptose-lipopolysaccharide heptosyltransferase activity"/>
    <property type="evidence" value="ECO:0007669"/>
    <property type="project" value="TreeGrafter"/>
</dbReference>
<evidence type="ECO:0000256" key="1">
    <source>
        <dbReference type="ARBA" id="ARBA00022676"/>
    </source>
</evidence>
<accession>A0A845MIA7</accession>
<dbReference type="EMBL" id="WTVA01000015">
    <property type="protein sequence ID" value="MZR23395.1"/>
    <property type="molecule type" value="Genomic_DNA"/>
</dbReference>
<dbReference type="Pfam" id="PF01075">
    <property type="entry name" value="Glyco_transf_9"/>
    <property type="match status" value="1"/>
</dbReference>
<dbReference type="Gene3D" id="3.40.50.2000">
    <property type="entry name" value="Glycogen Phosphorylase B"/>
    <property type="match status" value="2"/>
</dbReference>
<dbReference type="InterPro" id="IPR051199">
    <property type="entry name" value="LPS_LOS_Heptosyltrfase"/>
</dbReference>